<keyword evidence="17" id="KW-0548">Nucleotidyltransferase</keyword>
<dbReference type="PANTHER" id="PTHR34848">
    <property type="match status" value="1"/>
</dbReference>
<dbReference type="PIRSF" id="PIRSF006135">
    <property type="entry name" value="CobU"/>
    <property type="match status" value="1"/>
</dbReference>
<feature type="binding site" evidence="16">
    <location>
        <begin position="68"/>
        <end position="71"/>
    </location>
    <ligand>
        <name>GTP</name>
        <dbReference type="ChEBI" id="CHEBI:37565"/>
    </ligand>
</feature>
<keyword evidence="9 14" id="KW-0808">Transferase</keyword>
<evidence type="ECO:0000256" key="5">
    <source>
        <dbReference type="ARBA" id="ARBA00004692"/>
    </source>
</evidence>
<sequence>MAENKMKAHPHQGGFGGRQGCIFVLGGARSGKSRVAEGLFARWPAPWTYLATCQPHDGEMETRIATHRARRGEGWRTVEAPLDLPRALDGAAASPVLVDCLTLWLTNLMLAERDVAQATQELLAALGRRTGPTVLVSNEVGQGIVPDNALARRFRDEAGLLHQAIAREAARVVFVVAGLSMEMK</sequence>
<keyword evidence="13 14" id="KW-0342">GTP-binding</keyword>
<comment type="function">
    <text evidence="4 14">Catalyzes ATP-dependent phosphorylation of adenosylcobinamide and addition of GMP to adenosylcobinamide phosphate.</text>
</comment>
<evidence type="ECO:0000256" key="4">
    <source>
        <dbReference type="ARBA" id="ARBA00003889"/>
    </source>
</evidence>
<evidence type="ECO:0000256" key="12">
    <source>
        <dbReference type="ARBA" id="ARBA00022840"/>
    </source>
</evidence>
<dbReference type="GO" id="GO:0009236">
    <property type="term" value="P:cobalamin biosynthetic process"/>
    <property type="evidence" value="ECO:0007669"/>
    <property type="project" value="UniProtKB-UniRule"/>
</dbReference>
<evidence type="ECO:0000256" key="11">
    <source>
        <dbReference type="ARBA" id="ARBA00022777"/>
    </source>
</evidence>
<dbReference type="InterPro" id="IPR003203">
    <property type="entry name" value="CobU/CobP"/>
</dbReference>
<feature type="binding site" evidence="16">
    <location>
        <begin position="26"/>
        <end position="33"/>
    </location>
    <ligand>
        <name>GTP</name>
        <dbReference type="ChEBI" id="CHEBI:37565"/>
    </ligand>
</feature>
<dbReference type="InterPro" id="IPR027417">
    <property type="entry name" value="P-loop_NTPase"/>
</dbReference>
<dbReference type="KEGG" id="kre:GWK63_11565"/>
<dbReference type="Pfam" id="PF02283">
    <property type="entry name" value="CobU"/>
    <property type="match status" value="1"/>
</dbReference>
<dbReference type="EC" id="2.7.1.156" evidence="14"/>
<name>A0A858JKE6_9PROT</name>
<evidence type="ECO:0000256" key="10">
    <source>
        <dbReference type="ARBA" id="ARBA00022741"/>
    </source>
</evidence>
<evidence type="ECO:0000256" key="3">
    <source>
        <dbReference type="ARBA" id="ARBA00001522"/>
    </source>
</evidence>
<evidence type="ECO:0000256" key="6">
    <source>
        <dbReference type="ARBA" id="ARBA00005159"/>
    </source>
</evidence>
<keyword evidence="8 14" id="KW-0169">Cobalamin biosynthesis</keyword>
<evidence type="ECO:0000256" key="13">
    <source>
        <dbReference type="ARBA" id="ARBA00023134"/>
    </source>
</evidence>
<dbReference type="EMBL" id="CP050139">
    <property type="protein sequence ID" value="QIP36032.1"/>
    <property type="molecule type" value="Genomic_DNA"/>
</dbReference>
<keyword evidence="11 14" id="KW-0418">Kinase</keyword>
<dbReference type="PANTHER" id="PTHR34848:SF1">
    <property type="entry name" value="BIFUNCTIONAL ADENOSYLCOBALAMIN BIOSYNTHESIS PROTEIN COBU"/>
    <property type="match status" value="1"/>
</dbReference>
<proteinExistence type="inferred from homology"/>
<evidence type="ECO:0000256" key="15">
    <source>
        <dbReference type="PIRSR" id="PIRSR006135-1"/>
    </source>
</evidence>
<keyword evidence="12 14" id="KW-0067">ATP-binding</keyword>
<evidence type="ECO:0000256" key="14">
    <source>
        <dbReference type="PIRNR" id="PIRNR006135"/>
    </source>
</evidence>
<comment type="catalytic activity">
    <reaction evidence="1 14">
        <text>adenosylcob(III)inamide + ATP = adenosylcob(III)inamide phosphate + ADP + H(+)</text>
        <dbReference type="Rhea" id="RHEA:15769"/>
        <dbReference type="ChEBI" id="CHEBI:2480"/>
        <dbReference type="ChEBI" id="CHEBI:15378"/>
        <dbReference type="ChEBI" id="CHEBI:30616"/>
        <dbReference type="ChEBI" id="CHEBI:58502"/>
        <dbReference type="ChEBI" id="CHEBI:456216"/>
        <dbReference type="EC" id="2.7.1.156"/>
    </reaction>
</comment>
<comment type="pathway">
    <text evidence="6 14">Cofactor biosynthesis; adenosylcobalamin biosynthesis; adenosylcobalamin from cob(II)yrinate a,c-diamide: step 5/7.</text>
</comment>
<evidence type="ECO:0000313" key="18">
    <source>
        <dbReference type="Proteomes" id="UP000502533"/>
    </source>
</evidence>
<keyword evidence="18" id="KW-1185">Reference proteome</keyword>
<evidence type="ECO:0000256" key="16">
    <source>
        <dbReference type="PIRSR" id="PIRSR006135-2"/>
    </source>
</evidence>
<accession>A0A858JKE6</accession>
<evidence type="ECO:0000256" key="2">
    <source>
        <dbReference type="ARBA" id="ARBA00000711"/>
    </source>
</evidence>
<comment type="similarity">
    <text evidence="7 14">Belongs to the CobU/CobP family.</text>
</comment>
<evidence type="ECO:0000313" key="17">
    <source>
        <dbReference type="EMBL" id="QIP36032.1"/>
    </source>
</evidence>
<dbReference type="GO" id="GO:0005525">
    <property type="term" value="F:GTP binding"/>
    <property type="evidence" value="ECO:0007669"/>
    <property type="project" value="UniProtKB-UniRule"/>
</dbReference>
<dbReference type="CDD" id="cd00544">
    <property type="entry name" value="CobU"/>
    <property type="match status" value="1"/>
</dbReference>
<dbReference type="UniPathway" id="UPA00148">
    <property type="reaction ID" value="UER00236"/>
</dbReference>
<comment type="catalytic activity">
    <reaction evidence="3">
        <text>adenosylcob(III)inamide + GTP = adenosylcob(III)inamide phosphate + GDP + H(+)</text>
        <dbReference type="Rhea" id="RHEA:15765"/>
        <dbReference type="ChEBI" id="CHEBI:2480"/>
        <dbReference type="ChEBI" id="CHEBI:15378"/>
        <dbReference type="ChEBI" id="CHEBI:37565"/>
        <dbReference type="ChEBI" id="CHEBI:58189"/>
        <dbReference type="ChEBI" id="CHEBI:58502"/>
        <dbReference type="EC" id="2.7.1.156"/>
    </reaction>
</comment>
<dbReference type="SUPFAM" id="SSF52540">
    <property type="entry name" value="P-loop containing nucleoside triphosphate hydrolases"/>
    <property type="match status" value="1"/>
</dbReference>
<feature type="binding site" evidence="16">
    <location>
        <position position="99"/>
    </location>
    <ligand>
        <name>GTP</name>
        <dbReference type="ChEBI" id="CHEBI:37565"/>
    </ligand>
</feature>
<evidence type="ECO:0000256" key="9">
    <source>
        <dbReference type="ARBA" id="ARBA00022679"/>
    </source>
</evidence>
<dbReference type="NCBIfam" id="NF004469">
    <property type="entry name" value="PRK05800.1"/>
    <property type="match status" value="1"/>
</dbReference>
<organism evidence="17 18">
    <name type="scientific">Komagataeibacter rhaeticus</name>
    <dbReference type="NCBI Taxonomy" id="215221"/>
    <lineage>
        <taxon>Bacteria</taxon>
        <taxon>Pseudomonadati</taxon>
        <taxon>Pseudomonadota</taxon>
        <taxon>Alphaproteobacteria</taxon>
        <taxon>Acetobacterales</taxon>
        <taxon>Acetobacteraceae</taxon>
        <taxon>Komagataeibacter</taxon>
    </lineage>
</organism>
<protein>
    <recommendedName>
        <fullName evidence="14">Bifunctional adenosylcobalamin biosynthesis protein</fullName>
        <ecNumber evidence="14">2.7.1.156</ecNumber>
        <ecNumber evidence="14">2.7.7.62</ecNumber>
    </recommendedName>
</protein>
<evidence type="ECO:0000256" key="8">
    <source>
        <dbReference type="ARBA" id="ARBA00022573"/>
    </source>
</evidence>
<dbReference type="GO" id="GO:0005524">
    <property type="term" value="F:ATP binding"/>
    <property type="evidence" value="ECO:0007669"/>
    <property type="project" value="UniProtKB-UniRule"/>
</dbReference>
<keyword evidence="10 14" id="KW-0547">Nucleotide-binding</keyword>
<evidence type="ECO:0000256" key="1">
    <source>
        <dbReference type="ARBA" id="ARBA00000312"/>
    </source>
</evidence>
<dbReference type="AlphaFoldDB" id="A0A858JKE6"/>
<comment type="pathway">
    <text evidence="5 14">Cofactor biosynthesis; adenosylcobalamin biosynthesis; adenosylcobalamin from cob(II)yrinate a,c-diamide: step 6/7.</text>
</comment>
<dbReference type="Proteomes" id="UP000502533">
    <property type="component" value="Chromosome"/>
</dbReference>
<gene>
    <name evidence="17" type="primary">cobU</name>
    <name evidence="17" type="ORF">GWK63_11565</name>
</gene>
<feature type="binding site" evidence="16">
    <location>
        <position position="79"/>
    </location>
    <ligand>
        <name>GTP</name>
        <dbReference type="ChEBI" id="CHEBI:37565"/>
    </ligand>
</feature>
<dbReference type="GO" id="GO:0043752">
    <property type="term" value="F:adenosylcobinamide kinase activity"/>
    <property type="evidence" value="ECO:0007669"/>
    <property type="project" value="UniProtKB-EC"/>
</dbReference>
<evidence type="ECO:0000256" key="7">
    <source>
        <dbReference type="ARBA" id="ARBA00007490"/>
    </source>
</evidence>
<dbReference type="Gene3D" id="3.40.50.300">
    <property type="entry name" value="P-loop containing nucleotide triphosphate hydrolases"/>
    <property type="match status" value="1"/>
</dbReference>
<reference evidence="17 18" key="1">
    <citation type="submission" date="2020-03" db="EMBL/GenBank/DDBJ databases">
        <title>Isolation of cellulose-producing strains, genome characterization and application of the synthesized cellulose films as an economical and sustainable material for piezoelectric sensor construction.</title>
        <authorList>
            <person name="Mangayil R.K."/>
        </authorList>
    </citation>
    <scope>NUCLEOTIDE SEQUENCE [LARGE SCALE GENOMIC DNA]</scope>
    <source>
        <strain evidence="17 18">ENS 9a1a</strain>
    </source>
</reference>
<dbReference type="EC" id="2.7.7.62" evidence="14"/>
<dbReference type="GO" id="GO:0008820">
    <property type="term" value="F:cobinamide phosphate guanylyltransferase activity"/>
    <property type="evidence" value="ECO:0007669"/>
    <property type="project" value="UniProtKB-UniRule"/>
</dbReference>
<feature type="active site" description="GMP-histidine intermediate" evidence="15">
    <location>
        <position position="67"/>
    </location>
</feature>
<comment type="catalytic activity">
    <reaction evidence="2 14">
        <text>adenosylcob(III)inamide phosphate + GTP + H(+) = adenosylcob(III)inamide-GDP + diphosphate</text>
        <dbReference type="Rhea" id="RHEA:22712"/>
        <dbReference type="ChEBI" id="CHEBI:15378"/>
        <dbReference type="ChEBI" id="CHEBI:33019"/>
        <dbReference type="ChEBI" id="CHEBI:37565"/>
        <dbReference type="ChEBI" id="CHEBI:58502"/>
        <dbReference type="ChEBI" id="CHEBI:60487"/>
        <dbReference type="EC" id="2.7.7.62"/>
    </reaction>
</comment>